<dbReference type="PANTHER" id="PTHR47723:SF19">
    <property type="entry name" value="POLYNUCLEOTIDYL TRANSFERASE, RIBONUCLEASE H-LIKE SUPERFAMILY PROTEIN"/>
    <property type="match status" value="1"/>
</dbReference>
<dbReference type="InterPro" id="IPR002156">
    <property type="entry name" value="RNaseH_domain"/>
</dbReference>
<dbReference type="Gene3D" id="3.30.420.10">
    <property type="entry name" value="Ribonuclease H-like superfamily/Ribonuclease H"/>
    <property type="match status" value="1"/>
</dbReference>
<evidence type="ECO:0008006" key="5">
    <source>
        <dbReference type="Google" id="ProtNLM"/>
    </source>
</evidence>
<evidence type="ECO:0000313" key="3">
    <source>
        <dbReference type="EMBL" id="KAG8493307.1"/>
    </source>
</evidence>
<dbReference type="CDD" id="cd06222">
    <property type="entry name" value="RNase_H_like"/>
    <property type="match status" value="1"/>
</dbReference>
<dbReference type="InterPro" id="IPR044730">
    <property type="entry name" value="RNase_H-like_dom_plant"/>
</dbReference>
<evidence type="ECO:0000259" key="1">
    <source>
        <dbReference type="Pfam" id="PF13456"/>
    </source>
</evidence>
<dbReference type="InterPro" id="IPR026960">
    <property type="entry name" value="RVT-Znf"/>
</dbReference>
<organism evidence="3 4">
    <name type="scientific">Gossypium anomalum</name>
    <dbReference type="NCBI Taxonomy" id="47600"/>
    <lineage>
        <taxon>Eukaryota</taxon>
        <taxon>Viridiplantae</taxon>
        <taxon>Streptophyta</taxon>
        <taxon>Embryophyta</taxon>
        <taxon>Tracheophyta</taxon>
        <taxon>Spermatophyta</taxon>
        <taxon>Magnoliopsida</taxon>
        <taxon>eudicotyledons</taxon>
        <taxon>Gunneridae</taxon>
        <taxon>Pentapetalae</taxon>
        <taxon>rosids</taxon>
        <taxon>malvids</taxon>
        <taxon>Malvales</taxon>
        <taxon>Malvaceae</taxon>
        <taxon>Malvoideae</taxon>
        <taxon>Gossypium</taxon>
    </lineage>
</organism>
<gene>
    <name evidence="3" type="ORF">CXB51_010707</name>
</gene>
<accession>A0A8J5Z1W4</accession>
<dbReference type="InterPro" id="IPR053151">
    <property type="entry name" value="RNase_H-like"/>
</dbReference>
<dbReference type="GO" id="GO:0004523">
    <property type="term" value="F:RNA-DNA hybrid ribonuclease activity"/>
    <property type="evidence" value="ECO:0007669"/>
    <property type="project" value="InterPro"/>
</dbReference>
<evidence type="ECO:0000313" key="4">
    <source>
        <dbReference type="Proteomes" id="UP000701853"/>
    </source>
</evidence>
<dbReference type="PANTHER" id="PTHR47723">
    <property type="entry name" value="OS05G0353850 PROTEIN"/>
    <property type="match status" value="1"/>
</dbReference>
<evidence type="ECO:0000259" key="2">
    <source>
        <dbReference type="Pfam" id="PF13966"/>
    </source>
</evidence>
<sequence length="399" mass="46132">MSNEFNEVNWAEFFSRPLLDREIIMISCLKEAVSCKVLHPEEEDRLIWIHDNKGVFSVRKLIELLISVDVVDSRFAFDKIWNLNVPPIVKSFLWLVSFDRIPTKEFLSRRGVRFCQERNGCPWCYRELETLTVWLARNELVFERRWPKMSTLVFLSKIRALMWDRSLSDELKVDERIWWVCPIKSWSDVKKSRLSGRFWCPLCFGWVKFNMCGLEIEGEVWCGGVLRNSKGVARAVFSGPCAAKDSYAAEVGAISLALDVFLEMGWKGRCSLIIKVGSTEVFSWVVNKGSRLWSLFSFFKEVDFRLSSIGNVSFSRVDKHGNAMTFALAVAGLKRQVMERDLENLKIDDDEEGWINDRDGIPQQSAYDLCLVGCYLTVSVVHFPALRTTMANLWHPYLT</sequence>
<dbReference type="EMBL" id="JAHUZN010000005">
    <property type="protein sequence ID" value="KAG8493307.1"/>
    <property type="molecule type" value="Genomic_DNA"/>
</dbReference>
<dbReference type="InterPro" id="IPR036397">
    <property type="entry name" value="RNaseH_sf"/>
</dbReference>
<dbReference type="Pfam" id="PF13966">
    <property type="entry name" value="zf-RVT"/>
    <property type="match status" value="1"/>
</dbReference>
<feature type="domain" description="RNase H type-1" evidence="1">
    <location>
        <begin position="223"/>
        <end position="329"/>
    </location>
</feature>
<dbReference type="OrthoDB" id="1705419at2759"/>
<dbReference type="GO" id="GO:0003676">
    <property type="term" value="F:nucleic acid binding"/>
    <property type="evidence" value="ECO:0007669"/>
    <property type="project" value="InterPro"/>
</dbReference>
<reference evidence="3 4" key="1">
    <citation type="journal article" date="2021" name="bioRxiv">
        <title>The Gossypium anomalum genome as a resource for cotton improvement and evolutionary analysis of hybrid incompatibility.</title>
        <authorList>
            <person name="Grover C.E."/>
            <person name="Yuan D."/>
            <person name="Arick M.A."/>
            <person name="Miller E.R."/>
            <person name="Hu G."/>
            <person name="Peterson D.G."/>
            <person name="Wendel J.F."/>
            <person name="Udall J.A."/>
        </authorList>
    </citation>
    <scope>NUCLEOTIDE SEQUENCE [LARGE SCALE GENOMIC DNA]</scope>
    <source>
        <strain evidence="3">JFW-Udall</strain>
        <tissue evidence="3">Leaf</tissue>
    </source>
</reference>
<proteinExistence type="predicted"/>
<keyword evidence="4" id="KW-1185">Reference proteome</keyword>
<dbReference type="AlphaFoldDB" id="A0A8J5Z1W4"/>
<name>A0A8J5Z1W4_9ROSI</name>
<feature type="domain" description="Reverse transcriptase zinc-binding" evidence="2">
    <location>
        <begin position="56"/>
        <end position="131"/>
    </location>
</feature>
<dbReference type="Pfam" id="PF13456">
    <property type="entry name" value="RVT_3"/>
    <property type="match status" value="1"/>
</dbReference>
<comment type="caution">
    <text evidence="3">The sequence shown here is derived from an EMBL/GenBank/DDBJ whole genome shotgun (WGS) entry which is preliminary data.</text>
</comment>
<protein>
    <recommendedName>
        <fullName evidence="5">Reverse transcriptase zinc-binding domain-containing protein</fullName>
    </recommendedName>
</protein>
<dbReference type="Proteomes" id="UP000701853">
    <property type="component" value="Chromosome 5"/>
</dbReference>